<dbReference type="InterPro" id="IPR014825">
    <property type="entry name" value="DNA_alkylation"/>
</dbReference>
<dbReference type="PANTHER" id="PTHR41291">
    <property type="entry name" value="DNA ALKYLATION REPAIR PROTEIN"/>
    <property type="match status" value="1"/>
</dbReference>
<proteinExistence type="predicted"/>
<name>A0A1D3L5D0_9EURY</name>
<evidence type="ECO:0000313" key="2">
    <source>
        <dbReference type="Proteomes" id="UP000094707"/>
    </source>
</evidence>
<sequence length="228" mass="26718">MKRSMEYKDIIAELESLSKPEEREGMARFGISPKKTYAVRMPEIRRIARKAGKDHELAAKLWDAGYRETRIMASIVEDPMMVTEEQMDEWAAEFDYWEICDQCCINLFRKTPYAYKKAFEWSNCDEEFVKRAGFALMAVMAVHDKKASNEKMMKFFPSIIRESNDNRIYVKKAVNWALRQIGKRNMNLNRKAIEVAEEIQSMDSKSAKWIAADALRELRGEKVQKKFS</sequence>
<dbReference type="Gene3D" id="1.25.10.90">
    <property type="match status" value="1"/>
</dbReference>
<dbReference type="InterPro" id="IPR016024">
    <property type="entry name" value="ARM-type_fold"/>
</dbReference>
<accession>A0A1D3L5D0</accession>
<reference evidence="1 2" key="1">
    <citation type="submission" date="2016-08" db="EMBL/GenBank/DDBJ databases">
        <authorList>
            <person name="Seilhamer J.J."/>
        </authorList>
    </citation>
    <scope>NUCLEOTIDE SEQUENCE [LARGE SCALE GENOMIC DNA]</scope>
    <source>
        <strain evidence="1">Buetzberg</strain>
    </source>
</reference>
<dbReference type="Proteomes" id="UP000094707">
    <property type="component" value="Chromosome I"/>
</dbReference>
<dbReference type="STRING" id="118062.MCBB_2227"/>
<organism evidence="1 2">
    <name type="scientific">Methanobacterium congolense</name>
    <dbReference type="NCBI Taxonomy" id="118062"/>
    <lineage>
        <taxon>Archaea</taxon>
        <taxon>Methanobacteriati</taxon>
        <taxon>Methanobacteriota</taxon>
        <taxon>Methanomada group</taxon>
        <taxon>Methanobacteria</taxon>
        <taxon>Methanobacteriales</taxon>
        <taxon>Methanobacteriaceae</taxon>
        <taxon>Methanobacterium</taxon>
    </lineage>
</organism>
<dbReference type="PANTHER" id="PTHR41291:SF1">
    <property type="entry name" value="DNA ALKYLATION REPAIR PROTEIN"/>
    <property type="match status" value="1"/>
</dbReference>
<dbReference type="KEGG" id="mcub:MCBB_2227"/>
<dbReference type="SUPFAM" id="SSF48371">
    <property type="entry name" value="ARM repeat"/>
    <property type="match status" value="1"/>
</dbReference>
<dbReference type="PATRIC" id="fig|129848.4.peg.2274"/>
<dbReference type="CDD" id="cd06561">
    <property type="entry name" value="AlkD_like"/>
    <property type="match status" value="1"/>
</dbReference>
<dbReference type="RefSeq" id="WP_231916364.1">
    <property type="nucleotide sequence ID" value="NZ_LT607756.1"/>
</dbReference>
<keyword evidence="2" id="KW-1185">Reference proteome</keyword>
<protein>
    <submittedName>
        <fullName evidence="1">DNA alkylation repair enzyme</fullName>
    </submittedName>
</protein>
<dbReference type="AlphaFoldDB" id="A0A1D3L5D0"/>
<dbReference type="Pfam" id="PF08713">
    <property type="entry name" value="DNA_alkylation"/>
    <property type="match status" value="1"/>
</dbReference>
<evidence type="ECO:0000313" key="1">
    <source>
        <dbReference type="EMBL" id="SCG86766.1"/>
    </source>
</evidence>
<gene>
    <name evidence="1" type="ORF">MCBB_2227</name>
</gene>
<dbReference type="EMBL" id="LT607756">
    <property type="protein sequence ID" value="SCG86766.1"/>
    <property type="molecule type" value="Genomic_DNA"/>
</dbReference>
<dbReference type="GeneID" id="30413062"/>